<reference evidence="2 3" key="1">
    <citation type="submission" date="2024-02" db="EMBL/GenBank/DDBJ databases">
        <title>The whole genome sequence of five bacterial samples isolated from Abu Dhabi Sabkha-shore region.</title>
        <authorList>
            <person name="Sudalaimuthuasari N."/>
            <person name="Sarfraz B."/>
            <person name="Tuyisabe J.D."/>
            <person name="Mugisha Ntwali L.D.M."/>
            <person name="Ali A.I.A.A."/>
            <person name="Almansoori S.Z.A."/>
            <person name="Alajami H.S.A."/>
            <person name="Almeqbaali A.A.S."/>
            <person name="Kundu B."/>
            <person name="Saeed E.E."/>
            <person name="Sukumarinath V."/>
            <person name="Mishra A.K."/>
            <person name="Hazzouri K.M."/>
            <person name="Almaskari R."/>
            <person name="Sharma A.K."/>
            <person name="Amiri K.M.A."/>
        </authorList>
    </citation>
    <scope>NUCLEOTIDE SEQUENCE [LARGE SCALE GENOMIC DNA]</scope>
    <source>
        <strain evidence="3">kcgeb_sd</strain>
    </source>
</reference>
<sequence length="93" mass="10067">MNPHFDNRLDWIALGGAFTVWTAHFMAAWSIGSILPGRPIVLWLTLAITIAALAALAGLWRWRRVRSPVSVAGLAIALAALGVLYDFLPALMA</sequence>
<proteinExistence type="predicted"/>
<evidence type="ECO:0000256" key="1">
    <source>
        <dbReference type="SAM" id="Phobius"/>
    </source>
</evidence>
<protein>
    <submittedName>
        <fullName evidence="2">Uncharacterized protein</fullName>
    </submittedName>
</protein>
<keyword evidence="3" id="KW-1185">Reference proteome</keyword>
<organism evidence="2 3">
    <name type="scientific">Pelagerythrobacter marensis</name>
    <dbReference type="NCBI Taxonomy" id="543877"/>
    <lineage>
        <taxon>Bacteria</taxon>
        <taxon>Pseudomonadati</taxon>
        <taxon>Pseudomonadota</taxon>
        <taxon>Alphaproteobacteria</taxon>
        <taxon>Sphingomonadales</taxon>
        <taxon>Erythrobacteraceae</taxon>
        <taxon>Pelagerythrobacter</taxon>
    </lineage>
</organism>
<dbReference type="RefSeq" id="WP_338445114.1">
    <property type="nucleotide sequence ID" value="NZ_CP144918.1"/>
</dbReference>
<feature type="transmembrane region" description="Helical" evidence="1">
    <location>
        <begin position="12"/>
        <end position="34"/>
    </location>
</feature>
<evidence type="ECO:0000313" key="3">
    <source>
        <dbReference type="Proteomes" id="UP001335183"/>
    </source>
</evidence>
<accession>A0ABZ2D1J0</accession>
<dbReference type="EMBL" id="CP144918">
    <property type="protein sequence ID" value="WWA46212.1"/>
    <property type="molecule type" value="Genomic_DNA"/>
</dbReference>
<evidence type="ECO:0000313" key="2">
    <source>
        <dbReference type="EMBL" id="WWA46212.1"/>
    </source>
</evidence>
<feature type="transmembrane region" description="Helical" evidence="1">
    <location>
        <begin position="40"/>
        <end position="62"/>
    </location>
</feature>
<keyword evidence="1" id="KW-0812">Transmembrane</keyword>
<gene>
    <name evidence="2" type="ORF">V5F89_07910</name>
</gene>
<keyword evidence="1" id="KW-1133">Transmembrane helix</keyword>
<feature type="transmembrane region" description="Helical" evidence="1">
    <location>
        <begin position="69"/>
        <end position="88"/>
    </location>
</feature>
<keyword evidence="1" id="KW-0472">Membrane</keyword>
<name>A0ABZ2D1J0_9SPHN</name>
<dbReference type="Proteomes" id="UP001335183">
    <property type="component" value="Chromosome"/>
</dbReference>